<keyword evidence="5" id="KW-0238">DNA-binding</keyword>
<dbReference type="InterPro" id="IPR036638">
    <property type="entry name" value="HLH_DNA-bd_sf"/>
</dbReference>
<keyword evidence="3" id="KW-0678">Repressor</keyword>
<dbReference type="GO" id="GO:0005634">
    <property type="term" value="C:nucleus"/>
    <property type="evidence" value="ECO:0007669"/>
    <property type="project" value="UniProtKB-SubCell"/>
</dbReference>
<evidence type="ECO:0000313" key="12">
    <source>
        <dbReference type="EMBL" id="KAJ8366976.1"/>
    </source>
</evidence>
<comment type="subcellular location">
    <subcellularLocation>
        <location evidence="1">Nucleus</location>
    </subcellularLocation>
</comment>
<evidence type="ECO:0000256" key="5">
    <source>
        <dbReference type="ARBA" id="ARBA00023125"/>
    </source>
</evidence>
<comment type="caution">
    <text evidence="12">The sequence shown here is derived from an EMBL/GenBank/DDBJ whole genome shotgun (WGS) entry which is preliminary data.</text>
</comment>
<dbReference type="GO" id="GO:0003677">
    <property type="term" value="F:DNA binding"/>
    <property type="evidence" value="ECO:0007669"/>
    <property type="project" value="UniProtKB-KW"/>
</dbReference>
<dbReference type="PROSITE" id="PS50888">
    <property type="entry name" value="BHLH"/>
    <property type="match status" value="1"/>
</dbReference>
<keyword evidence="7" id="KW-0539">Nucleus</keyword>
<dbReference type="Gene3D" id="4.10.280.10">
    <property type="entry name" value="Helix-loop-helix DNA-binding domain"/>
    <property type="match status" value="1"/>
</dbReference>
<feature type="domain" description="Orange" evidence="11">
    <location>
        <begin position="93"/>
        <end position="123"/>
    </location>
</feature>
<keyword evidence="2" id="KW-0217">Developmental protein</keyword>
<dbReference type="SMART" id="SM00353">
    <property type="entry name" value="HLH"/>
    <property type="match status" value="1"/>
</dbReference>
<accession>A0AAD7R6V1</accession>
<evidence type="ECO:0000259" key="10">
    <source>
        <dbReference type="PROSITE" id="PS50888"/>
    </source>
</evidence>
<keyword evidence="13" id="KW-1185">Reference proteome</keyword>
<evidence type="ECO:0000256" key="8">
    <source>
        <dbReference type="ARBA" id="ARBA00023791"/>
    </source>
</evidence>
<evidence type="ECO:0000256" key="1">
    <source>
        <dbReference type="ARBA" id="ARBA00004123"/>
    </source>
</evidence>
<dbReference type="PANTHER" id="PTHR10985">
    <property type="entry name" value="BASIC HELIX-LOOP-HELIX TRANSCRIPTION FACTOR, HES-RELATED"/>
    <property type="match status" value="1"/>
</dbReference>
<reference evidence="12" key="1">
    <citation type="journal article" date="2023" name="Science">
        <title>Genome structures resolve the early diversification of teleost fishes.</title>
        <authorList>
            <person name="Parey E."/>
            <person name="Louis A."/>
            <person name="Montfort J."/>
            <person name="Bouchez O."/>
            <person name="Roques C."/>
            <person name="Iampietro C."/>
            <person name="Lluch J."/>
            <person name="Castinel A."/>
            <person name="Donnadieu C."/>
            <person name="Desvignes T."/>
            <person name="Floi Bucao C."/>
            <person name="Jouanno E."/>
            <person name="Wen M."/>
            <person name="Mejri S."/>
            <person name="Dirks R."/>
            <person name="Jansen H."/>
            <person name="Henkel C."/>
            <person name="Chen W.J."/>
            <person name="Zahm M."/>
            <person name="Cabau C."/>
            <person name="Klopp C."/>
            <person name="Thompson A.W."/>
            <person name="Robinson-Rechavi M."/>
            <person name="Braasch I."/>
            <person name="Lecointre G."/>
            <person name="Bobe J."/>
            <person name="Postlethwait J.H."/>
            <person name="Berthelot C."/>
            <person name="Roest Crollius H."/>
            <person name="Guiguen Y."/>
        </authorList>
    </citation>
    <scope>NUCLEOTIDE SEQUENCE</scope>
    <source>
        <strain evidence="12">NC1722</strain>
    </source>
</reference>
<dbReference type="GO" id="GO:0006355">
    <property type="term" value="P:regulation of DNA-templated transcription"/>
    <property type="evidence" value="ECO:0007669"/>
    <property type="project" value="InterPro"/>
</dbReference>
<evidence type="ECO:0000256" key="9">
    <source>
        <dbReference type="SAM" id="MobiDB-lite"/>
    </source>
</evidence>
<dbReference type="GO" id="GO:0046983">
    <property type="term" value="F:protein dimerization activity"/>
    <property type="evidence" value="ECO:0007669"/>
    <property type="project" value="InterPro"/>
</dbReference>
<dbReference type="FunFam" id="4.10.280.10:FF:000063">
    <property type="entry name" value="transcription factor HES-7 isoform X1"/>
    <property type="match status" value="1"/>
</dbReference>
<dbReference type="CDD" id="cd11462">
    <property type="entry name" value="bHLH-O_HES7"/>
    <property type="match status" value="1"/>
</dbReference>
<evidence type="ECO:0000256" key="6">
    <source>
        <dbReference type="ARBA" id="ARBA00023163"/>
    </source>
</evidence>
<protein>
    <submittedName>
        <fullName evidence="12">Uncharacterized protein</fullName>
    </submittedName>
</protein>
<evidence type="ECO:0000256" key="2">
    <source>
        <dbReference type="ARBA" id="ARBA00022473"/>
    </source>
</evidence>
<evidence type="ECO:0000256" key="4">
    <source>
        <dbReference type="ARBA" id="ARBA00023015"/>
    </source>
</evidence>
<evidence type="ECO:0000256" key="7">
    <source>
        <dbReference type="ARBA" id="ARBA00023242"/>
    </source>
</evidence>
<evidence type="ECO:0000313" key="13">
    <source>
        <dbReference type="Proteomes" id="UP001221898"/>
    </source>
</evidence>
<sequence length="264" mass="29005">MSSRRDAFKGTNRALKPAIEKKRRDRINQSLDELRSLLLSNTPDTRLQNPKLEKAEILELTVEYIRNKTKRANQDTDPAQHIDRTDPGSSSLYSAGFQQCVSRLSTFIDCVNPSQGQGLIQGLRLYLGPQSQTAPVSPQECHSHSPLPLYSNPPAMLHPFLSPPYSLSPPPSPCYTITSPSHLSTPCHFLFPPAPLSLDTSSSFSSLSSSPQPAPGLCPTLPMLGAPPTPHCPPLLSPAKRGDLRRKLFPTLGLDPTAMWRPWV</sequence>
<feature type="domain" description="BHLH" evidence="10">
    <location>
        <begin position="11"/>
        <end position="68"/>
    </location>
</feature>
<feature type="region of interest" description="Disordered" evidence="9">
    <location>
        <begin position="1"/>
        <end position="23"/>
    </location>
</feature>
<dbReference type="InterPro" id="IPR011598">
    <property type="entry name" value="bHLH_dom"/>
</dbReference>
<comment type="subunit">
    <text evidence="8">Transcription repression requires formation of a complex with a corepressor protein of the Groucho/TLE family.</text>
</comment>
<keyword evidence="6" id="KW-0804">Transcription</keyword>
<dbReference type="InterPro" id="IPR032644">
    <property type="entry name" value="HES-7_bHLH-O"/>
</dbReference>
<proteinExistence type="predicted"/>
<name>A0AAD7R6V1_9TELE</name>
<dbReference type="AlphaFoldDB" id="A0AAD7R6V1"/>
<dbReference type="EMBL" id="JAINUG010000521">
    <property type="protein sequence ID" value="KAJ8366976.1"/>
    <property type="molecule type" value="Genomic_DNA"/>
</dbReference>
<dbReference type="InterPro" id="IPR003650">
    <property type="entry name" value="Orange_dom"/>
</dbReference>
<dbReference type="InterPro" id="IPR050370">
    <property type="entry name" value="HES_HEY"/>
</dbReference>
<feature type="compositionally biased region" description="Basic and acidic residues" evidence="9">
    <location>
        <begin position="72"/>
        <end position="86"/>
    </location>
</feature>
<dbReference type="Proteomes" id="UP001221898">
    <property type="component" value="Unassembled WGS sequence"/>
</dbReference>
<feature type="region of interest" description="Disordered" evidence="9">
    <location>
        <begin position="71"/>
        <end position="90"/>
    </location>
</feature>
<dbReference type="Pfam" id="PF00010">
    <property type="entry name" value="HLH"/>
    <property type="match status" value="1"/>
</dbReference>
<dbReference type="SUPFAM" id="SSF47459">
    <property type="entry name" value="HLH, helix-loop-helix DNA-binding domain"/>
    <property type="match status" value="1"/>
</dbReference>
<dbReference type="PROSITE" id="PS51054">
    <property type="entry name" value="ORANGE"/>
    <property type="match status" value="1"/>
</dbReference>
<keyword evidence="4" id="KW-0805">Transcription regulation</keyword>
<evidence type="ECO:0000259" key="11">
    <source>
        <dbReference type="PROSITE" id="PS51054"/>
    </source>
</evidence>
<gene>
    <name evidence="12" type="ORF">AAFF_G00336220</name>
</gene>
<organism evidence="12 13">
    <name type="scientific">Aldrovandia affinis</name>
    <dbReference type="NCBI Taxonomy" id="143900"/>
    <lineage>
        <taxon>Eukaryota</taxon>
        <taxon>Metazoa</taxon>
        <taxon>Chordata</taxon>
        <taxon>Craniata</taxon>
        <taxon>Vertebrata</taxon>
        <taxon>Euteleostomi</taxon>
        <taxon>Actinopterygii</taxon>
        <taxon>Neopterygii</taxon>
        <taxon>Teleostei</taxon>
        <taxon>Notacanthiformes</taxon>
        <taxon>Halosauridae</taxon>
        <taxon>Aldrovandia</taxon>
    </lineage>
</organism>
<evidence type="ECO:0000256" key="3">
    <source>
        <dbReference type="ARBA" id="ARBA00022491"/>
    </source>
</evidence>